<dbReference type="EMBL" id="JQ256780">
    <property type="protein sequence ID" value="AFI78389.1"/>
    <property type="molecule type" value="Genomic_DNA"/>
</dbReference>
<gene>
    <name evidence="1" type="ORF">ws101A12_0021</name>
</gene>
<name>I1X4G4_9BACT</name>
<reference evidence="1" key="1">
    <citation type="journal article" date="2012" name="ISME J.">
        <title>Roseobacter clade bacteria are abundant in coastal sediments and encode a novel combination of sulfur oxidation genes.</title>
        <authorList>
            <person name="Lenk S."/>
            <person name="Moraru C."/>
            <person name="Hahnke S."/>
            <person name="Arnds J."/>
            <person name="Richter M."/>
            <person name="Kube M."/>
            <person name="Reinhardt R."/>
            <person name="Brinkhoff T."/>
            <person name="Harder J."/>
            <person name="Amann R."/>
            <person name="Mussmann M."/>
        </authorList>
    </citation>
    <scope>NUCLEOTIDE SEQUENCE</scope>
</reference>
<dbReference type="AlphaFoldDB" id="I1X4G4"/>
<accession>I1X4G4</accession>
<organism evidence="1">
    <name type="scientific">uncultured bacterium ws101A12</name>
    <dbReference type="NCBI Taxonomy" id="1131826"/>
    <lineage>
        <taxon>Bacteria</taxon>
        <taxon>environmental samples</taxon>
    </lineage>
</organism>
<sequence>MDETLTDIATLDLPYRRKATLREVRFESGMRLVRLVLREGTRITQVDLDNETAQKLGSLLIDAAQGGEPENG</sequence>
<dbReference type="InterPro" id="IPR054240">
    <property type="entry name" value="DUF6967"/>
</dbReference>
<evidence type="ECO:0000313" key="1">
    <source>
        <dbReference type="EMBL" id="AFI78389.1"/>
    </source>
</evidence>
<dbReference type="Pfam" id="PF22295">
    <property type="entry name" value="DUF6967"/>
    <property type="match status" value="1"/>
</dbReference>
<proteinExistence type="predicted"/>
<protein>
    <submittedName>
        <fullName evidence="1">Uncharacterized protein</fullName>
    </submittedName>
</protein>